<sequence>MLRDHISTLPRRCPPALLPWTPDCPWKRTAVSAHLTSLRDPRVYGMRAPPESLSTSGAHVNAGNRTTSRLNLTLTIWSSGSARWKACRIPPIESWILTGPYGIHSGCHSQLHPIPASGFPNCAPVFTPLFTRRTLMRRLPSFSSIGEKPNALCDANVVIPMDTRHLHAMCAREGITHNTGALQKTAEGLPHAAHECWRRQPHPTRHLPPILTGSAPRRRCSTRSFKLTDEIVGKGDGAYPPTTLDCGTTKYRHLRFGPVI</sequence>
<evidence type="ECO:0000313" key="1">
    <source>
        <dbReference type="EMBL" id="ESS55837.1"/>
    </source>
</evidence>
<accession>V5AQB6</accession>
<comment type="caution">
    <text evidence="1">The sequence shown here is derived from an EMBL/GenBank/DDBJ whole genome shotgun (WGS) entry which is preliminary data.</text>
</comment>
<dbReference type="VEuPathDB" id="TriTrypDB:TCDM_12671"/>
<reference evidence="1 2" key="1">
    <citation type="journal article" date="2014" name="Genome Announc.">
        <title>Trypanosoma cruzi Clone Dm28c Draft Genome Sequence.</title>
        <authorList>
            <person name="Grisard E.C."/>
            <person name="Teixeira S.M."/>
            <person name="de Almeida L.G."/>
            <person name="Stoco P.H."/>
            <person name="Gerber A.L."/>
            <person name="Talavera-Lopez C."/>
            <person name="Lima O.C."/>
            <person name="Andersson B."/>
            <person name="de Vasconcelos A.T."/>
        </authorList>
    </citation>
    <scope>NUCLEOTIDE SEQUENCE [LARGE SCALE GENOMIC DNA]</scope>
    <source>
        <strain evidence="1 2">Dm28c</strain>
    </source>
</reference>
<proteinExistence type="predicted"/>
<evidence type="ECO:0000313" key="2">
    <source>
        <dbReference type="Proteomes" id="UP000017861"/>
    </source>
</evidence>
<dbReference type="Proteomes" id="UP000017861">
    <property type="component" value="Unassembled WGS sequence"/>
</dbReference>
<organism evidence="1 2">
    <name type="scientific">Trypanosoma cruzi Dm28c</name>
    <dbReference type="NCBI Taxonomy" id="1416333"/>
    <lineage>
        <taxon>Eukaryota</taxon>
        <taxon>Discoba</taxon>
        <taxon>Euglenozoa</taxon>
        <taxon>Kinetoplastea</taxon>
        <taxon>Metakinetoplastina</taxon>
        <taxon>Trypanosomatida</taxon>
        <taxon>Trypanosomatidae</taxon>
        <taxon>Trypanosoma</taxon>
        <taxon>Schizotrypanum</taxon>
    </lineage>
</organism>
<protein>
    <submittedName>
        <fullName evidence="1">Mitochondrial processing peptide beta subunit</fullName>
    </submittedName>
</protein>
<gene>
    <name evidence="1" type="ORF">TCDM_12671</name>
</gene>
<name>V5AQB6_TRYCR</name>
<dbReference type="EMBL" id="AYLP01000651">
    <property type="protein sequence ID" value="ESS55837.1"/>
    <property type="molecule type" value="Genomic_DNA"/>
</dbReference>
<dbReference type="AlphaFoldDB" id="V5AQB6"/>